<evidence type="ECO:0000313" key="3">
    <source>
        <dbReference type="Proteomes" id="UP000237222"/>
    </source>
</evidence>
<name>A0A2S4HDQ4_9GAMM</name>
<dbReference type="AlphaFoldDB" id="A0A2S4HDQ4"/>
<organism evidence="2 3">
    <name type="scientific">Zhongshania marina</name>
    <dbReference type="NCBI Taxonomy" id="2304603"/>
    <lineage>
        <taxon>Bacteria</taxon>
        <taxon>Pseudomonadati</taxon>
        <taxon>Pseudomonadota</taxon>
        <taxon>Gammaproteobacteria</taxon>
        <taxon>Cellvibrionales</taxon>
        <taxon>Spongiibacteraceae</taxon>
        <taxon>Zhongshania</taxon>
    </lineage>
</organism>
<protein>
    <submittedName>
        <fullName evidence="2">DUF1461 domain-containing protein</fullName>
    </submittedName>
</protein>
<accession>A0A2S4HDQ4</accession>
<sequence length="247" mass="28537">MPTKILIPFRHLIYSSLSLILCLYLSWHALLSVNFFYGFWHDNIGIAETIAETGPQNRYRSGFENTDRAQRIMLFQEICHAITHQGEGLRHIRYSPEADVHIPLLHHAEIVHLQDVANLISLTQKLEPYILVMWCMLIALFAMRSWPLPNYKQILAVNSVLIVGLIAAVLAVGWVEVFYAAHRWIFPEDHQWFFFYQESLMSTMMQAPDLFLYIGISMAILALLAFILLHSGLVFIQNNIGHELSHH</sequence>
<keyword evidence="1" id="KW-0812">Transmembrane</keyword>
<evidence type="ECO:0000256" key="1">
    <source>
        <dbReference type="SAM" id="Phobius"/>
    </source>
</evidence>
<feature type="transmembrane region" description="Helical" evidence="1">
    <location>
        <begin position="126"/>
        <end position="143"/>
    </location>
</feature>
<feature type="transmembrane region" description="Helical" evidence="1">
    <location>
        <begin position="12"/>
        <end position="30"/>
    </location>
</feature>
<reference evidence="2" key="1">
    <citation type="submission" date="2018-01" db="EMBL/GenBank/DDBJ databases">
        <authorList>
            <person name="Yu X.-D."/>
        </authorList>
    </citation>
    <scope>NUCLEOTIDE SEQUENCE</scope>
    <source>
        <strain evidence="2">ZX-21</strain>
    </source>
</reference>
<feature type="transmembrane region" description="Helical" evidence="1">
    <location>
        <begin position="210"/>
        <end position="236"/>
    </location>
</feature>
<evidence type="ECO:0000313" key="2">
    <source>
        <dbReference type="EMBL" id="POP52097.1"/>
    </source>
</evidence>
<gene>
    <name evidence="2" type="ORF">C0068_13915</name>
</gene>
<dbReference type="OrthoDB" id="7836096at2"/>
<feature type="transmembrane region" description="Helical" evidence="1">
    <location>
        <begin position="155"/>
        <end position="175"/>
    </location>
</feature>
<dbReference type="Pfam" id="PF07314">
    <property type="entry name" value="Lit"/>
    <property type="match status" value="1"/>
</dbReference>
<dbReference type="RefSeq" id="WP_103685080.1">
    <property type="nucleotide sequence ID" value="NZ_PQGG01000031.1"/>
</dbReference>
<dbReference type="Proteomes" id="UP000237222">
    <property type="component" value="Unassembled WGS sequence"/>
</dbReference>
<keyword evidence="1" id="KW-0472">Membrane</keyword>
<proteinExistence type="predicted"/>
<keyword evidence="1" id="KW-1133">Transmembrane helix</keyword>
<dbReference type="InterPro" id="IPR010178">
    <property type="entry name" value="Lit"/>
</dbReference>
<comment type="caution">
    <text evidence="2">The sequence shown here is derived from an EMBL/GenBank/DDBJ whole genome shotgun (WGS) entry which is preliminary data.</text>
</comment>
<dbReference type="EMBL" id="PQGG01000031">
    <property type="protein sequence ID" value="POP52097.1"/>
    <property type="molecule type" value="Genomic_DNA"/>
</dbReference>